<protein>
    <submittedName>
        <fullName evidence="1">Uncharacterized protein</fullName>
    </submittedName>
</protein>
<reference evidence="2" key="1">
    <citation type="journal article" date="2019" name="Int. J. Syst. Evol. Microbiol.">
        <title>The Global Catalogue of Microorganisms (GCM) 10K type strain sequencing project: providing services to taxonomists for standard genome sequencing and annotation.</title>
        <authorList>
            <consortium name="The Broad Institute Genomics Platform"/>
            <consortium name="The Broad Institute Genome Sequencing Center for Infectious Disease"/>
            <person name="Wu L."/>
            <person name="Ma J."/>
        </authorList>
    </citation>
    <scope>NUCLEOTIDE SEQUENCE [LARGE SCALE GENOMIC DNA]</scope>
    <source>
        <strain evidence="2">CCUG 66188</strain>
    </source>
</reference>
<evidence type="ECO:0000313" key="2">
    <source>
        <dbReference type="Proteomes" id="UP001596023"/>
    </source>
</evidence>
<accession>A0ABV9KZE1</accession>
<comment type="caution">
    <text evidence="1">The sequence shown here is derived from an EMBL/GenBank/DDBJ whole genome shotgun (WGS) entry which is preliminary data.</text>
</comment>
<dbReference type="EMBL" id="JBHSGN010000110">
    <property type="protein sequence ID" value="MFC4675625.1"/>
    <property type="molecule type" value="Genomic_DNA"/>
</dbReference>
<keyword evidence="2" id="KW-1185">Reference proteome</keyword>
<feature type="non-terminal residue" evidence="1">
    <location>
        <position position="132"/>
    </location>
</feature>
<evidence type="ECO:0000313" key="1">
    <source>
        <dbReference type="EMBL" id="MFC4675625.1"/>
    </source>
</evidence>
<dbReference type="Proteomes" id="UP001596023">
    <property type="component" value="Unassembled WGS sequence"/>
</dbReference>
<organism evidence="1 2">
    <name type="scientific">Dysgonomonas termitidis</name>
    <dbReference type="NCBI Taxonomy" id="1516126"/>
    <lineage>
        <taxon>Bacteria</taxon>
        <taxon>Pseudomonadati</taxon>
        <taxon>Bacteroidota</taxon>
        <taxon>Bacteroidia</taxon>
        <taxon>Bacteroidales</taxon>
        <taxon>Dysgonomonadaceae</taxon>
        <taxon>Dysgonomonas</taxon>
    </lineage>
</organism>
<proteinExistence type="predicted"/>
<name>A0ABV9KZE1_9BACT</name>
<sequence>MKINVSDELKSRLVNAAANGSIVARDILAEIRKNADVNEIIRGTANCFSSKRKKQTCESHNKVKVVFTACTKDVMHPNFPDRHNPQASWFPENRTDIEPGTFVSYFKNLPVYGKRLRDDVYPVKKISREYAC</sequence>
<gene>
    <name evidence="1" type="ORF">ACFO6W_18210</name>
</gene>